<dbReference type="AlphaFoldDB" id="A0A830FDR9"/>
<evidence type="ECO:0000313" key="2">
    <source>
        <dbReference type="Proteomes" id="UP000628840"/>
    </source>
</evidence>
<dbReference type="Proteomes" id="UP000628840">
    <property type="component" value="Unassembled WGS sequence"/>
</dbReference>
<protein>
    <submittedName>
        <fullName evidence="1">Uncharacterized protein</fullName>
    </submittedName>
</protein>
<name>A0A830FDR9_9EURY</name>
<comment type="caution">
    <text evidence="1">The sequence shown here is derived from an EMBL/GenBank/DDBJ whole genome shotgun (WGS) entry which is preliminary data.</text>
</comment>
<organism evidence="1 2">
    <name type="scientific">Halarchaeum grantii</name>
    <dbReference type="NCBI Taxonomy" id="1193105"/>
    <lineage>
        <taxon>Archaea</taxon>
        <taxon>Methanobacteriati</taxon>
        <taxon>Methanobacteriota</taxon>
        <taxon>Stenosarchaea group</taxon>
        <taxon>Halobacteria</taxon>
        <taxon>Halobacteriales</taxon>
        <taxon>Halobacteriaceae</taxon>
    </lineage>
</organism>
<dbReference type="Gene3D" id="1.10.10.10">
    <property type="entry name" value="Winged helix-like DNA-binding domain superfamily/Winged helix DNA-binding domain"/>
    <property type="match status" value="1"/>
</dbReference>
<dbReference type="EMBL" id="BMPF01000009">
    <property type="protein sequence ID" value="GGL45106.1"/>
    <property type="molecule type" value="Genomic_DNA"/>
</dbReference>
<dbReference type="InterPro" id="IPR036388">
    <property type="entry name" value="WH-like_DNA-bd_sf"/>
</dbReference>
<dbReference type="SUPFAM" id="SSF46785">
    <property type="entry name" value="Winged helix' DNA-binding domain"/>
    <property type="match status" value="1"/>
</dbReference>
<sequence>MPPRDRENEVLDFLASHGIALPPKAIFRGLKVERSITFGYRTVQNILKRLLEAGLVMRCNKDALDQGEIQPLPEDASSRRSYYYITDEGRDRVN</sequence>
<reference evidence="1 2" key="1">
    <citation type="journal article" date="2019" name="Int. J. Syst. Evol. Microbiol.">
        <title>The Global Catalogue of Microorganisms (GCM) 10K type strain sequencing project: providing services to taxonomists for standard genome sequencing and annotation.</title>
        <authorList>
            <consortium name="The Broad Institute Genomics Platform"/>
            <consortium name="The Broad Institute Genome Sequencing Center for Infectious Disease"/>
            <person name="Wu L."/>
            <person name="Ma J."/>
        </authorList>
    </citation>
    <scope>NUCLEOTIDE SEQUENCE [LARGE SCALE GENOMIC DNA]</scope>
    <source>
        <strain evidence="1 2">JCM 19585</strain>
    </source>
</reference>
<accession>A0A830FDR9</accession>
<gene>
    <name evidence="1" type="ORF">GCM10009037_30630</name>
</gene>
<evidence type="ECO:0000313" key="1">
    <source>
        <dbReference type="EMBL" id="GGL45106.1"/>
    </source>
</evidence>
<dbReference type="InterPro" id="IPR036390">
    <property type="entry name" value="WH_DNA-bd_sf"/>
</dbReference>
<keyword evidence="2" id="KW-1185">Reference proteome</keyword>
<proteinExistence type="predicted"/>